<proteinExistence type="predicted"/>
<comment type="caution">
    <text evidence="1">The sequence shown here is derived from an EMBL/GenBank/DDBJ whole genome shotgun (WGS) entry which is preliminary data.</text>
</comment>
<dbReference type="EMBL" id="QRHA01000001">
    <property type="protein sequence ID" value="RDV29331.1"/>
    <property type="molecule type" value="Genomic_DNA"/>
</dbReference>
<dbReference type="AlphaFoldDB" id="A0A3D8MFI0"/>
<protein>
    <submittedName>
        <fullName evidence="1">Uncharacterized protein</fullName>
    </submittedName>
</protein>
<sequence length="106" mass="11761">MVLGLAVALGIWQGVSASPSSMVFRLAENGAWQTLMIDNKPVEMPGGCLHKNCRVTPLALHMVVYQPTVGVKSWWLLKGECSEADYRRVARIIYGLQGLPEQEMFL</sequence>
<gene>
    <name evidence="1" type="ORF">DXV75_02465</name>
</gene>
<name>A0A3D8MFI0_9ALTE</name>
<reference evidence="2" key="1">
    <citation type="submission" date="2018-08" db="EMBL/GenBank/DDBJ databases">
        <authorList>
            <person name="Zhang J."/>
            <person name="Du Z.-J."/>
        </authorList>
    </citation>
    <scope>NUCLEOTIDE SEQUENCE [LARGE SCALE GENOMIC DNA]</scope>
    <source>
        <strain evidence="2">KCTC 52655</strain>
    </source>
</reference>
<organism evidence="1 2">
    <name type="scientific">Alteromonas aestuariivivens</name>
    <dbReference type="NCBI Taxonomy" id="1938339"/>
    <lineage>
        <taxon>Bacteria</taxon>
        <taxon>Pseudomonadati</taxon>
        <taxon>Pseudomonadota</taxon>
        <taxon>Gammaproteobacteria</taxon>
        <taxon>Alteromonadales</taxon>
        <taxon>Alteromonadaceae</taxon>
        <taxon>Alteromonas/Salinimonas group</taxon>
        <taxon>Alteromonas</taxon>
    </lineage>
</organism>
<evidence type="ECO:0000313" key="1">
    <source>
        <dbReference type="EMBL" id="RDV29331.1"/>
    </source>
</evidence>
<dbReference type="Proteomes" id="UP000256561">
    <property type="component" value="Unassembled WGS sequence"/>
</dbReference>
<evidence type="ECO:0000313" key="2">
    <source>
        <dbReference type="Proteomes" id="UP000256561"/>
    </source>
</evidence>
<accession>A0A3D8MFI0</accession>
<keyword evidence="2" id="KW-1185">Reference proteome</keyword>